<keyword evidence="2 10" id="KW-0645">Protease</keyword>
<evidence type="ECO:0000256" key="4">
    <source>
        <dbReference type="ARBA" id="ARBA00022723"/>
    </source>
</evidence>
<name>A0ABQ4TVS3_9HYPH</name>
<dbReference type="PANTHER" id="PTHR43221:SF2">
    <property type="entry name" value="PROTEASE HTPX HOMOLOG"/>
    <property type="match status" value="1"/>
</dbReference>
<feature type="transmembrane region" description="Helical" evidence="11">
    <location>
        <begin position="61"/>
        <end position="85"/>
    </location>
</feature>
<dbReference type="PANTHER" id="PTHR43221">
    <property type="entry name" value="PROTEASE HTPX"/>
    <property type="match status" value="1"/>
</dbReference>
<keyword evidence="6 10" id="KW-0862">Zinc</keyword>
<reference evidence="13" key="2">
    <citation type="submission" date="2021-08" db="EMBL/GenBank/DDBJ databases">
        <authorList>
            <person name="Tani A."/>
            <person name="Ola A."/>
            <person name="Ogura Y."/>
            <person name="Katsura K."/>
            <person name="Hayashi T."/>
        </authorList>
    </citation>
    <scope>NUCLEOTIDE SEQUENCE</scope>
    <source>
        <strain evidence="13">DSM 23632</strain>
    </source>
</reference>
<evidence type="ECO:0000256" key="6">
    <source>
        <dbReference type="ARBA" id="ARBA00022833"/>
    </source>
</evidence>
<dbReference type="GO" id="GO:0006508">
    <property type="term" value="P:proteolysis"/>
    <property type="evidence" value="ECO:0007669"/>
    <property type="project" value="UniProtKB-KW"/>
</dbReference>
<accession>A0ABQ4TVS3</accession>
<evidence type="ECO:0000256" key="7">
    <source>
        <dbReference type="ARBA" id="ARBA00022989"/>
    </source>
</evidence>
<organism evidence="13 14">
    <name type="scientific">Methylobacterium trifolii</name>
    <dbReference type="NCBI Taxonomy" id="1003092"/>
    <lineage>
        <taxon>Bacteria</taxon>
        <taxon>Pseudomonadati</taxon>
        <taxon>Pseudomonadota</taxon>
        <taxon>Alphaproteobacteria</taxon>
        <taxon>Hyphomicrobiales</taxon>
        <taxon>Methylobacteriaceae</taxon>
        <taxon>Methylobacterium</taxon>
    </lineage>
</organism>
<evidence type="ECO:0000256" key="2">
    <source>
        <dbReference type="ARBA" id="ARBA00022670"/>
    </source>
</evidence>
<dbReference type="InterPro" id="IPR050083">
    <property type="entry name" value="HtpX_protease"/>
</dbReference>
<keyword evidence="1" id="KW-1003">Cell membrane</keyword>
<protein>
    <submittedName>
        <fullName evidence="13">Protease HtpX</fullName>
    </submittedName>
</protein>
<dbReference type="InterPro" id="IPR001915">
    <property type="entry name" value="Peptidase_M48"/>
</dbReference>
<feature type="domain" description="Peptidase M48" evidence="12">
    <location>
        <begin position="105"/>
        <end position="316"/>
    </location>
</feature>
<evidence type="ECO:0000256" key="11">
    <source>
        <dbReference type="SAM" id="Phobius"/>
    </source>
</evidence>
<reference evidence="13" key="1">
    <citation type="journal article" date="2021" name="Front. Microbiol.">
        <title>Comprehensive Comparative Genomics and Phenotyping of Methylobacterium Species.</title>
        <authorList>
            <person name="Alessa O."/>
            <person name="Ogura Y."/>
            <person name="Fujitani Y."/>
            <person name="Takami H."/>
            <person name="Hayashi T."/>
            <person name="Sahin N."/>
            <person name="Tani A."/>
        </authorList>
    </citation>
    <scope>NUCLEOTIDE SEQUENCE</scope>
    <source>
        <strain evidence="13">DSM 23632</strain>
    </source>
</reference>
<keyword evidence="7 11" id="KW-1133">Transmembrane helix</keyword>
<feature type="transmembrane region" description="Helical" evidence="11">
    <location>
        <begin position="20"/>
        <end position="41"/>
    </location>
</feature>
<keyword evidence="9 11" id="KW-0472">Membrane</keyword>
<dbReference type="EMBL" id="BPRB01000075">
    <property type="protein sequence ID" value="GJE59368.1"/>
    <property type="molecule type" value="Genomic_DNA"/>
</dbReference>
<evidence type="ECO:0000313" key="14">
    <source>
        <dbReference type="Proteomes" id="UP001055057"/>
    </source>
</evidence>
<gene>
    <name evidence="13" type="primary">htpX_1</name>
    <name evidence="13" type="ORF">MPOCJGCO_1459</name>
</gene>
<evidence type="ECO:0000313" key="13">
    <source>
        <dbReference type="EMBL" id="GJE59368.1"/>
    </source>
</evidence>
<keyword evidence="3 11" id="KW-0812">Transmembrane</keyword>
<evidence type="ECO:0000256" key="9">
    <source>
        <dbReference type="ARBA" id="ARBA00023136"/>
    </source>
</evidence>
<dbReference type="Pfam" id="PF01435">
    <property type="entry name" value="Peptidase_M48"/>
    <property type="match status" value="1"/>
</dbReference>
<feature type="transmembrane region" description="Helical" evidence="11">
    <location>
        <begin position="217"/>
        <end position="239"/>
    </location>
</feature>
<dbReference type="GO" id="GO:0008233">
    <property type="term" value="F:peptidase activity"/>
    <property type="evidence" value="ECO:0007669"/>
    <property type="project" value="UniProtKB-KW"/>
</dbReference>
<keyword evidence="5 10" id="KW-0378">Hydrolase</keyword>
<dbReference type="RefSeq" id="WP_306421729.1">
    <property type="nucleotide sequence ID" value="NZ_BPRB01000075.1"/>
</dbReference>
<evidence type="ECO:0000256" key="1">
    <source>
        <dbReference type="ARBA" id="ARBA00022475"/>
    </source>
</evidence>
<proteinExistence type="inferred from homology"/>
<keyword evidence="14" id="KW-1185">Reference proteome</keyword>
<evidence type="ECO:0000259" key="12">
    <source>
        <dbReference type="Pfam" id="PF01435"/>
    </source>
</evidence>
<evidence type="ECO:0000256" key="8">
    <source>
        <dbReference type="ARBA" id="ARBA00023049"/>
    </source>
</evidence>
<comment type="caution">
    <text evidence="13">The sequence shown here is derived from an EMBL/GenBank/DDBJ whole genome shotgun (WGS) entry which is preliminary data.</text>
</comment>
<comment type="similarity">
    <text evidence="10">Belongs to the peptidase M48 family.</text>
</comment>
<feature type="transmembrane region" description="Helical" evidence="11">
    <location>
        <begin position="183"/>
        <end position="205"/>
    </location>
</feature>
<evidence type="ECO:0000256" key="10">
    <source>
        <dbReference type="RuleBase" id="RU003983"/>
    </source>
</evidence>
<keyword evidence="4" id="KW-0479">Metal-binding</keyword>
<dbReference type="Proteomes" id="UP001055057">
    <property type="component" value="Unassembled WGS sequence"/>
</dbReference>
<comment type="cofactor">
    <cofactor evidence="10">
        <name>Zn(2+)</name>
        <dbReference type="ChEBI" id="CHEBI:29105"/>
    </cofactor>
    <text evidence="10">Binds 1 zinc ion per subunit.</text>
</comment>
<dbReference type="Gene3D" id="3.30.2010.10">
    <property type="entry name" value="Metalloproteases ('zincins'), catalytic domain"/>
    <property type="match status" value="1"/>
</dbReference>
<evidence type="ECO:0000256" key="3">
    <source>
        <dbReference type="ARBA" id="ARBA00022692"/>
    </source>
</evidence>
<sequence>MLRAYGLYTHIRANEIRSRVLVAGLFGLVLVLAFGIALVVRGTGAHLPAGMPPVLGSYLRAAAADMLWLGPLASAAAFLWLLIAYRFHQGLIDRTVGARAVSRAEAPDLHRLLENLCIARGLPMPALHVADDPALNAFATGLNPRQYAITVTTGLMQALDSREMEAVLAHELTHIRNDDVRTMMIAVVIAGIFAFAAELLFRGAFQGRGESRRDKGGAMPAVLIGAALIVTVWLLSQLIRFGLSRSREYVADAGAVELTKNPDAMITALLKIAGRGELARAPSGVMELCVDNPRSGFFDLFATHPSIDDRIAALTRYAGGHAPLPA</sequence>
<keyword evidence="8 10" id="KW-0482">Metalloprotease</keyword>
<dbReference type="CDD" id="cd07340">
    <property type="entry name" value="M48B_Htpx_like"/>
    <property type="match status" value="1"/>
</dbReference>
<evidence type="ECO:0000256" key="5">
    <source>
        <dbReference type="ARBA" id="ARBA00022801"/>
    </source>
</evidence>